<feature type="compositionally biased region" description="Polar residues" evidence="5">
    <location>
        <begin position="826"/>
        <end position="836"/>
    </location>
</feature>
<dbReference type="Gene3D" id="1.20.120.350">
    <property type="entry name" value="Voltage-gated potassium channels. Chain C"/>
    <property type="match status" value="1"/>
</dbReference>
<feature type="compositionally biased region" description="Acidic residues" evidence="5">
    <location>
        <begin position="410"/>
        <end position="420"/>
    </location>
</feature>
<evidence type="ECO:0000259" key="7">
    <source>
        <dbReference type="Pfam" id="PF00520"/>
    </source>
</evidence>
<dbReference type="PaxDb" id="67767-A0A0J7KFS1"/>
<dbReference type="OrthoDB" id="416585at2759"/>
<reference evidence="8 9" key="1">
    <citation type="submission" date="2015-04" db="EMBL/GenBank/DDBJ databases">
        <title>Lasius niger genome sequencing.</title>
        <authorList>
            <person name="Konorov E.A."/>
            <person name="Nikitin M.A."/>
            <person name="Kirill M.V."/>
            <person name="Chang P."/>
        </authorList>
    </citation>
    <scope>NUCLEOTIDE SEQUENCE [LARGE SCALE GENOMIC DNA]</scope>
    <source>
        <tissue evidence="8">Whole</tissue>
    </source>
</reference>
<evidence type="ECO:0000256" key="2">
    <source>
        <dbReference type="ARBA" id="ARBA00022692"/>
    </source>
</evidence>
<evidence type="ECO:0000313" key="8">
    <source>
        <dbReference type="EMBL" id="KMQ89122.1"/>
    </source>
</evidence>
<protein>
    <submittedName>
        <fullName evidence="8">Voltage-dependent t-type calcium channel subunit alpha-1g-like protein</fullName>
    </submittedName>
</protein>
<dbReference type="GO" id="GO:0070509">
    <property type="term" value="P:calcium ion import"/>
    <property type="evidence" value="ECO:0007669"/>
    <property type="project" value="TreeGrafter"/>
</dbReference>
<keyword evidence="9" id="KW-1185">Reference proteome</keyword>
<feature type="region of interest" description="Disordered" evidence="5">
    <location>
        <begin position="767"/>
        <end position="795"/>
    </location>
</feature>
<dbReference type="InterPro" id="IPR043203">
    <property type="entry name" value="VGCC_Ca_Na"/>
</dbReference>
<dbReference type="InterPro" id="IPR005821">
    <property type="entry name" value="Ion_trans_dom"/>
</dbReference>
<dbReference type="PANTHER" id="PTHR10037:SF230">
    <property type="entry name" value="CA[2+]-CHANNEL PROTEIN ALPHA[[1]] SUBUNIT T, ISOFORM F"/>
    <property type="match status" value="1"/>
</dbReference>
<feature type="domain" description="Ion transport" evidence="7">
    <location>
        <begin position="132"/>
        <end position="387"/>
    </location>
</feature>
<feature type="region of interest" description="Disordered" evidence="5">
    <location>
        <begin position="809"/>
        <end position="881"/>
    </location>
</feature>
<evidence type="ECO:0000256" key="3">
    <source>
        <dbReference type="ARBA" id="ARBA00022989"/>
    </source>
</evidence>
<dbReference type="Proteomes" id="UP000036403">
    <property type="component" value="Unassembled WGS sequence"/>
</dbReference>
<feature type="compositionally biased region" description="Gly residues" evidence="5">
    <location>
        <begin position="839"/>
        <end position="859"/>
    </location>
</feature>
<dbReference type="PANTHER" id="PTHR10037">
    <property type="entry name" value="VOLTAGE-GATED CATION CHANNEL CALCIUM AND SODIUM"/>
    <property type="match status" value="1"/>
</dbReference>
<keyword evidence="2 6" id="KW-0812">Transmembrane</keyword>
<keyword evidence="4 6" id="KW-0472">Membrane</keyword>
<dbReference type="AlphaFoldDB" id="A0A0J7KFS1"/>
<feature type="region of interest" description="Disordered" evidence="5">
    <location>
        <begin position="614"/>
        <end position="698"/>
    </location>
</feature>
<feature type="compositionally biased region" description="Polar residues" evidence="5">
    <location>
        <begin position="551"/>
        <end position="567"/>
    </location>
</feature>
<organism evidence="8 9">
    <name type="scientific">Lasius niger</name>
    <name type="common">Black garden ant</name>
    <dbReference type="NCBI Taxonomy" id="67767"/>
    <lineage>
        <taxon>Eukaryota</taxon>
        <taxon>Metazoa</taxon>
        <taxon>Ecdysozoa</taxon>
        <taxon>Arthropoda</taxon>
        <taxon>Hexapoda</taxon>
        <taxon>Insecta</taxon>
        <taxon>Pterygota</taxon>
        <taxon>Neoptera</taxon>
        <taxon>Endopterygota</taxon>
        <taxon>Hymenoptera</taxon>
        <taxon>Apocrita</taxon>
        <taxon>Aculeata</taxon>
        <taxon>Formicoidea</taxon>
        <taxon>Formicidae</taxon>
        <taxon>Formicinae</taxon>
        <taxon>Lasius</taxon>
        <taxon>Lasius</taxon>
    </lineage>
</organism>
<feature type="compositionally biased region" description="Polar residues" evidence="5">
    <location>
        <begin position="810"/>
        <end position="819"/>
    </location>
</feature>
<feature type="transmembrane region" description="Helical" evidence="6">
    <location>
        <begin position="267"/>
        <end position="287"/>
    </location>
</feature>
<dbReference type="GO" id="GO:0005248">
    <property type="term" value="F:voltage-gated sodium channel activity"/>
    <property type="evidence" value="ECO:0007669"/>
    <property type="project" value="TreeGrafter"/>
</dbReference>
<feature type="transmembrane region" description="Helical" evidence="6">
    <location>
        <begin position="54"/>
        <end position="77"/>
    </location>
</feature>
<sequence>MWLNRKYNFDDLGKALMSLFVLSSRDGWVNIMYTGLDAVGVDQQPVENYSEWRLLYFIAFILLVGFFVLNMFVGVVVENFHRCREEQEKEERVRRAAKRALQMEKKRRKMHEPPYYTSYSKSRLFVHNVVTSKYFDLAIAAVIGLNVVTMAMEFYMMPKALTYALKIFNYFFTAVFILESFMKLVALGVQLYLKDKWNQLDVGIVILSVVGIVLEEVESKIIPINPTIIRVMRVLRIARVLKLLKMAKGIRALLDTVMQALPQVGNLGLLFFLLFFIFAALGVELFGRLECNDDMPCQGLGEHAHFSNFGMAFLTLFRVATGDNWNGIMKDTLRDDCDDAADCVKNCCVSTIIAPIFFVIFVLMAQFVLVNVVVAVLMKHLEESHKQMEDELDMETQLERELAAEQEELLEVEEEDEDDIAMNGRIDDDDEDDEDKERVSMVGNVKISARPGLAKVRSLPANFIYNPPRERNIDDASISISLDEKRRGSYYRSSSRPSKFKSKRRQTFHSSHHQRRSLLPMHFEVAEVFEKPVSNLSVPRIIPHRSYGVASQDTSHVQRQKLQVTTGETRENKSLLSVSKPPTSSSLVITAGSSSTLSVPPKLTSERYLMPTAEIYPSKATMSRRTSSDTQSPSPDSASASAGAGSSSTRTLSIANGYAGGKIRPEEARSKATTATQDDLDVQSVINERRPSKLKTTHDVTAASATASIASDQYSAIIRGEGYSHIYVTTEDRSDEVPSPCGNVSESTGTGSLSAVASISVAGSITSGSGNGSRNGGGGSGSGSGSGGVHIGEGGAIGSDVRIYVDDTDSASSISNGQRRSGETLDASTTVSSATTMRDGGGGGGGGGGGVIGGGGGGDGTDESKETSERPSSAGGPLDPS</sequence>
<dbReference type="FunFam" id="1.20.120.350:FF:000008">
    <property type="entry name" value="Voltage-dependent T-type calcium channel subunit alpha"/>
    <property type="match status" value="1"/>
</dbReference>
<feature type="transmembrane region" description="Helical" evidence="6">
    <location>
        <begin position="134"/>
        <end position="155"/>
    </location>
</feature>
<dbReference type="Pfam" id="PF00520">
    <property type="entry name" value="Ion_trans"/>
    <property type="match status" value="2"/>
</dbReference>
<feature type="transmembrane region" description="Helical" evidence="6">
    <location>
        <begin position="352"/>
        <end position="378"/>
    </location>
</feature>
<feature type="transmembrane region" description="Helical" evidence="6">
    <location>
        <begin position="167"/>
        <end position="191"/>
    </location>
</feature>
<feature type="compositionally biased region" description="Basic residues" evidence="5">
    <location>
        <begin position="498"/>
        <end position="515"/>
    </location>
</feature>
<evidence type="ECO:0000256" key="6">
    <source>
        <dbReference type="SAM" id="Phobius"/>
    </source>
</evidence>
<feature type="compositionally biased region" description="Polar residues" evidence="5">
    <location>
        <begin position="574"/>
        <end position="598"/>
    </location>
</feature>
<feature type="compositionally biased region" description="Low complexity" evidence="5">
    <location>
        <begin position="623"/>
        <end position="651"/>
    </location>
</feature>
<dbReference type="GO" id="GO:0001518">
    <property type="term" value="C:voltage-gated sodium channel complex"/>
    <property type="evidence" value="ECO:0007669"/>
    <property type="project" value="TreeGrafter"/>
</dbReference>
<dbReference type="STRING" id="67767.A0A0J7KFS1"/>
<keyword evidence="3 6" id="KW-1133">Transmembrane helix</keyword>
<dbReference type="GO" id="GO:0086010">
    <property type="term" value="P:membrane depolarization during action potential"/>
    <property type="evidence" value="ECO:0007669"/>
    <property type="project" value="TreeGrafter"/>
</dbReference>
<evidence type="ECO:0000313" key="9">
    <source>
        <dbReference type="Proteomes" id="UP000036403"/>
    </source>
</evidence>
<dbReference type="Gene3D" id="1.10.287.70">
    <property type="match status" value="2"/>
</dbReference>
<dbReference type="InterPro" id="IPR027359">
    <property type="entry name" value="Volt_channel_dom_sf"/>
</dbReference>
<dbReference type="FunFam" id="1.10.287.70:FF:000120">
    <property type="entry name" value="Voltage-dependent T-type calcium channel subunit alpha"/>
    <property type="match status" value="1"/>
</dbReference>
<dbReference type="SUPFAM" id="SSF81324">
    <property type="entry name" value="Voltage-gated potassium channels"/>
    <property type="match status" value="2"/>
</dbReference>
<feature type="region of interest" description="Disordered" evidence="5">
    <location>
        <begin position="485"/>
        <end position="515"/>
    </location>
</feature>
<name>A0A0J7KFS1_LASNI</name>
<dbReference type="GO" id="GO:0043005">
    <property type="term" value="C:neuron projection"/>
    <property type="evidence" value="ECO:0007669"/>
    <property type="project" value="TreeGrafter"/>
</dbReference>
<feature type="region of interest" description="Disordered" evidence="5">
    <location>
        <begin position="551"/>
        <end position="601"/>
    </location>
</feature>
<evidence type="ECO:0000256" key="4">
    <source>
        <dbReference type="ARBA" id="ARBA00023136"/>
    </source>
</evidence>
<proteinExistence type="predicted"/>
<feature type="compositionally biased region" description="Gly residues" evidence="5">
    <location>
        <begin position="769"/>
        <end position="795"/>
    </location>
</feature>
<comment type="caution">
    <text evidence="8">The sequence shown here is derived from an EMBL/GenBank/DDBJ whole genome shotgun (WGS) entry which is preliminary data.</text>
</comment>
<dbReference type="GO" id="GO:0008332">
    <property type="term" value="F:low voltage-gated calcium channel activity"/>
    <property type="evidence" value="ECO:0007669"/>
    <property type="project" value="TreeGrafter"/>
</dbReference>
<evidence type="ECO:0000256" key="1">
    <source>
        <dbReference type="ARBA" id="ARBA00004141"/>
    </source>
</evidence>
<feature type="region of interest" description="Disordered" evidence="5">
    <location>
        <begin position="410"/>
        <end position="435"/>
    </location>
</feature>
<evidence type="ECO:0000256" key="5">
    <source>
        <dbReference type="SAM" id="MobiDB-lite"/>
    </source>
</evidence>
<dbReference type="EMBL" id="LBMM01008126">
    <property type="protein sequence ID" value="KMQ89122.1"/>
    <property type="molecule type" value="Genomic_DNA"/>
</dbReference>
<comment type="subcellular location">
    <subcellularLocation>
        <location evidence="1">Membrane</location>
        <topology evidence="1">Multi-pass membrane protein</topology>
    </subcellularLocation>
</comment>
<accession>A0A0J7KFS1</accession>
<gene>
    <name evidence="8" type="ORF">RF55_11276</name>
</gene>
<feature type="domain" description="Ion transport" evidence="7">
    <location>
        <begin position="4"/>
        <end position="87"/>
    </location>
</feature>